<keyword evidence="4 10" id="KW-0963">Cytoplasm</keyword>
<keyword evidence="5 10" id="KW-0346">Stress response</keyword>
<dbReference type="InterPro" id="IPR013805">
    <property type="entry name" value="GrpE_CC"/>
</dbReference>
<dbReference type="PANTHER" id="PTHR21237:SF23">
    <property type="entry name" value="GRPE PROTEIN HOMOLOG, MITOCHONDRIAL"/>
    <property type="match status" value="1"/>
</dbReference>
<dbReference type="PROSITE" id="PS01071">
    <property type="entry name" value="GRPE"/>
    <property type="match status" value="1"/>
</dbReference>
<name>A0A0S2KFM4_9GAMM</name>
<dbReference type="Proteomes" id="UP000065641">
    <property type="component" value="Chromosome"/>
</dbReference>
<accession>A0A0S2KFM4</accession>
<evidence type="ECO:0000256" key="12">
    <source>
        <dbReference type="RuleBase" id="RU004478"/>
    </source>
</evidence>
<evidence type="ECO:0000256" key="13">
    <source>
        <dbReference type="SAM" id="MobiDB-lite"/>
    </source>
</evidence>
<dbReference type="GO" id="GO:0042803">
    <property type="term" value="F:protein homodimerization activity"/>
    <property type="evidence" value="ECO:0007669"/>
    <property type="project" value="InterPro"/>
</dbReference>
<dbReference type="SUPFAM" id="SSF51064">
    <property type="entry name" value="Head domain of nucleotide exchange factor GrpE"/>
    <property type="match status" value="1"/>
</dbReference>
<dbReference type="PRINTS" id="PR00773">
    <property type="entry name" value="GRPEPROTEIN"/>
</dbReference>
<dbReference type="RefSeq" id="WP_058022552.1">
    <property type="nucleotide sequence ID" value="NZ_CP013189.1"/>
</dbReference>
<dbReference type="GO" id="GO:0006457">
    <property type="term" value="P:protein folding"/>
    <property type="evidence" value="ECO:0007669"/>
    <property type="project" value="InterPro"/>
</dbReference>
<evidence type="ECO:0000256" key="4">
    <source>
        <dbReference type="ARBA" id="ARBA00022490"/>
    </source>
</evidence>
<evidence type="ECO:0000256" key="11">
    <source>
        <dbReference type="RuleBase" id="RU000639"/>
    </source>
</evidence>
<dbReference type="HAMAP" id="MF_01151">
    <property type="entry name" value="GrpE"/>
    <property type="match status" value="1"/>
</dbReference>
<sequence length="208" mass="23078">MTEQTPETGKQEEFESRGAEEQLETAAQDNTETVDEGGQPRTLEQALLKLAEAEAVMASHQTEVLRLHADMQNIRRRAEQDVEKAHKYGQEKLVSELLPVIDNLERALQATDDQEDQRVSALRQGVELTLKSFIGCLQKFNVEPLDPIGEPFNPEYHQAMGMMESSTAEPDSVTAVMQKGYTLNGRVLRPAMVMVARAPDGDGVDVKA</sequence>
<evidence type="ECO:0000256" key="1">
    <source>
        <dbReference type="ARBA" id="ARBA00004496"/>
    </source>
</evidence>
<feature type="region of interest" description="Disordered" evidence="13">
    <location>
        <begin position="1"/>
        <end position="40"/>
    </location>
</feature>
<dbReference type="SUPFAM" id="SSF58014">
    <property type="entry name" value="Coiled-coil domain of nucleotide exchange factor GrpE"/>
    <property type="match status" value="1"/>
</dbReference>
<evidence type="ECO:0000256" key="5">
    <source>
        <dbReference type="ARBA" id="ARBA00023016"/>
    </source>
</evidence>
<reference evidence="14 15" key="1">
    <citation type="submission" date="2015-11" db="EMBL/GenBank/DDBJ databases">
        <authorList>
            <person name="Zhang Y."/>
            <person name="Guo Z."/>
        </authorList>
    </citation>
    <scope>NUCLEOTIDE SEQUENCE [LARGE SCALE GENOMIC DNA]</scope>
    <source>
        <strain evidence="14 15">KCTC 32221</strain>
    </source>
</reference>
<evidence type="ECO:0000256" key="6">
    <source>
        <dbReference type="ARBA" id="ARBA00023186"/>
    </source>
</evidence>
<dbReference type="Gene3D" id="3.90.20.20">
    <property type="match status" value="1"/>
</dbReference>
<dbReference type="GO" id="GO:0051082">
    <property type="term" value="F:unfolded protein binding"/>
    <property type="evidence" value="ECO:0007669"/>
    <property type="project" value="TreeGrafter"/>
</dbReference>
<dbReference type="GO" id="GO:0005829">
    <property type="term" value="C:cytosol"/>
    <property type="evidence" value="ECO:0007669"/>
    <property type="project" value="TreeGrafter"/>
</dbReference>
<dbReference type="InterPro" id="IPR000740">
    <property type="entry name" value="GrpE"/>
</dbReference>
<dbReference type="STRING" id="1249552.PS2015_2498"/>
<dbReference type="PATRIC" id="fig|1249552.3.peg.2514"/>
<dbReference type="EMBL" id="CP013189">
    <property type="protein sequence ID" value="ALO47132.1"/>
    <property type="molecule type" value="Genomic_DNA"/>
</dbReference>
<dbReference type="CDD" id="cd00446">
    <property type="entry name" value="GrpE"/>
    <property type="match status" value="1"/>
</dbReference>
<dbReference type="InterPro" id="IPR009012">
    <property type="entry name" value="GrpE_head"/>
</dbReference>
<evidence type="ECO:0000256" key="9">
    <source>
        <dbReference type="ARBA" id="ARBA00076414"/>
    </source>
</evidence>
<dbReference type="NCBIfam" id="NF010748">
    <property type="entry name" value="PRK14150.1"/>
    <property type="match status" value="1"/>
</dbReference>
<dbReference type="GO" id="GO:0000774">
    <property type="term" value="F:adenyl-nucleotide exchange factor activity"/>
    <property type="evidence" value="ECO:0007669"/>
    <property type="project" value="InterPro"/>
</dbReference>
<evidence type="ECO:0000256" key="3">
    <source>
        <dbReference type="ARBA" id="ARBA00011738"/>
    </source>
</evidence>
<dbReference type="AlphaFoldDB" id="A0A0S2KFM4"/>
<evidence type="ECO:0000256" key="8">
    <source>
        <dbReference type="ARBA" id="ARBA00072274"/>
    </source>
</evidence>
<protein>
    <recommendedName>
        <fullName evidence="8 10">Protein GrpE</fullName>
    </recommendedName>
    <alternativeName>
        <fullName evidence="9 10">HSP-70 cofactor</fullName>
    </alternativeName>
</protein>
<dbReference type="PANTHER" id="PTHR21237">
    <property type="entry name" value="GRPE PROTEIN"/>
    <property type="match status" value="1"/>
</dbReference>
<evidence type="ECO:0000313" key="14">
    <source>
        <dbReference type="EMBL" id="ALO47132.1"/>
    </source>
</evidence>
<dbReference type="KEGG" id="pspi:PS2015_2498"/>
<dbReference type="NCBIfam" id="NF010737">
    <property type="entry name" value="PRK14139.1"/>
    <property type="match status" value="1"/>
</dbReference>
<keyword evidence="6 10" id="KW-0143">Chaperone</keyword>
<evidence type="ECO:0000256" key="2">
    <source>
        <dbReference type="ARBA" id="ARBA00009054"/>
    </source>
</evidence>
<comment type="subunit">
    <text evidence="3 10">Homodimer.</text>
</comment>
<dbReference type="NCBIfam" id="NF010738">
    <property type="entry name" value="PRK14140.1"/>
    <property type="match status" value="1"/>
</dbReference>
<dbReference type="GO" id="GO:0051087">
    <property type="term" value="F:protein-folding chaperone binding"/>
    <property type="evidence" value="ECO:0007669"/>
    <property type="project" value="InterPro"/>
</dbReference>
<comment type="function">
    <text evidence="7 10 11">Participates actively in the response to hyperosmotic and heat shock by preventing the aggregation of stress-denatured proteins, in association with DnaK and GrpE. It is the nucleotide exchange factor for DnaK and may function as a thermosensor. Unfolded proteins bind initially to DnaJ; upon interaction with the DnaJ-bound protein, DnaK hydrolyzes its bound ATP, resulting in the formation of a stable complex. GrpE releases ADP from DnaK; ATP binding to DnaK triggers the release of the substrate protein, thus completing the reaction cycle. Several rounds of ATP-dependent interactions between DnaJ, DnaK and GrpE are required for fully efficient folding.</text>
</comment>
<dbReference type="FunFam" id="2.30.22.10:FF:000001">
    <property type="entry name" value="Protein GrpE"/>
    <property type="match status" value="1"/>
</dbReference>
<proteinExistence type="inferred from homology"/>
<comment type="similarity">
    <text evidence="2 10 12">Belongs to the GrpE family.</text>
</comment>
<dbReference type="Pfam" id="PF01025">
    <property type="entry name" value="GrpE"/>
    <property type="match status" value="1"/>
</dbReference>
<keyword evidence="15" id="KW-1185">Reference proteome</keyword>
<dbReference type="Gene3D" id="2.30.22.10">
    <property type="entry name" value="Head domain of nucleotide exchange factor GrpE"/>
    <property type="match status" value="1"/>
</dbReference>
<dbReference type="OrthoDB" id="9789811at2"/>
<comment type="subcellular location">
    <subcellularLocation>
        <location evidence="1 10">Cytoplasm</location>
    </subcellularLocation>
</comment>
<gene>
    <name evidence="10" type="primary">grpE</name>
    <name evidence="14" type="ORF">PS2015_2498</name>
</gene>
<feature type="compositionally biased region" description="Basic and acidic residues" evidence="13">
    <location>
        <begin position="9"/>
        <end position="20"/>
    </location>
</feature>
<evidence type="ECO:0000256" key="10">
    <source>
        <dbReference type="HAMAP-Rule" id="MF_01151"/>
    </source>
</evidence>
<evidence type="ECO:0000256" key="7">
    <source>
        <dbReference type="ARBA" id="ARBA00053401"/>
    </source>
</evidence>
<evidence type="ECO:0000313" key="15">
    <source>
        <dbReference type="Proteomes" id="UP000065641"/>
    </source>
</evidence>
<organism evidence="14 15">
    <name type="scientific">Pseudohongiella spirulinae</name>
    <dbReference type="NCBI Taxonomy" id="1249552"/>
    <lineage>
        <taxon>Bacteria</taxon>
        <taxon>Pseudomonadati</taxon>
        <taxon>Pseudomonadota</taxon>
        <taxon>Gammaproteobacteria</taxon>
        <taxon>Pseudomonadales</taxon>
        <taxon>Pseudohongiellaceae</taxon>
        <taxon>Pseudohongiella</taxon>
    </lineage>
</organism>